<dbReference type="GO" id="GO:0004497">
    <property type="term" value="F:monooxygenase activity"/>
    <property type="evidence" value="ECO:0007669"/>
    <property type="project" value="UniProtKB-ARBA"/>
</dbReference>
<evidence type="ECO:0000256" key="6">
    <source>
        <dbReference type="ARBA" id="ARBA00023004"/>
    </source>
</evidence>
<dbReference type="PANTHER" id="PTHR43756">
    <property type="entry name" value="CHOLINE MONOOXYGENASE, CHLOROPLASTIC"/>
    <property type="match status" value="1"/>
</dbReference>
<protein>
    <submittedName>
        <fullName evidence="10">Dioxygenase large subunit</fullName>
    </submittedName>
    <submittedName>
        <fullName evidence="11">Ring-hydroxylating oxygenase subunit alpha</fullName>
    </submittedName>
</protein>
<proteinExistence type="inferred from homology"/>
<name>A0A024K4E8_9MYCO</name>
<evidence type="ECO:0000256" key="5">
    <source>
        <dbReference type="ARBA" id="ARBA00023002"/>
    </source>
</evidence>
<dbReference type="STRING" id="47839.BN973_04761"/>
<dbReference type="GO" id="GO:0051537">
    <property type="term" value="F:2 iron, 2 sulfur cluster binding"/>
    <property type="evidence" value="ECO:0007669"/>
    <property type="project" value="UniProtKB-KW"/>
</dbReference>
<dbReference type="Pfam" id="PF00355">
    <property type="entry name" value="Rieske"/>
    <property type="match status" value="1"/>
</dbReference>
<dbReference type="Proteomes" id="UP000028880">
    <property type="component" value="Unassembled WGS sequence"/>
</dbReference>
<evidence type="ECO:0000259" key="9">
    <source>
        <dbReference type="PROSITE" id="PS51296"/>
    </source>
</evidence>
<dbReference type="PRINTS" id="PR00090">
    <property type="entry name" value="RNGDIOXGNASE"/>
</dbReference>
<dbReference type="CDD" id="cd08879">
    <property type="entry name" value="RHO_alpha_C_AntDO-like"/>
    <property type="match status" value="1"/>
</dbReference>
<dbReference type="PROSITE" id="PS00570">
    <property type="entry name" value="RING_HYDROXYL_ALPHA"/>
    <property type="match status" value="1"/>
</dbReference>
<dbReference type="Proteomes" id="UP000193710">
    <property type="component" value="Unassembled WGS sequence"/>
</dbReference>
<keyword evidence="5" id="KW-0560">Oxidoreductase</keyword>
<dbReference type="EMBL" id="HG964446">
    <property type="protein sequence ID" value="CDO90368.1"/>
    <property type="molecule type" value="Genomic_DNA"/>
</dbReference>
<dbReference type="Gene3D" id="2.102.10.10">
    <property type="entry name" value="Rieske [2Fe-2S] iron-sulphur domain"/>
    <property type="match status" value="1"/>
</dbReference>
<dbReference type="InterPro" id="IPR036922">
    <property type="entry name" value="Rieske_2Fe-2S_sf"/>
</dbReference>
<dbReference type="AlphaFoldDB" id="A0A024K4E8"/>
<dbReference type="GO" id="GO:0005506">
    <property type="term" value="F:iron ion binding"/>
    <property type="evidence" value="ECO:0007669"/>
    <property type="project" value="InterPro"/>
</dbReference>
<gene>
    <name evidence="11" type="ORF">AWC29_26005</name>
    <name evidence="10" type="ORF">BN973_04761</name>
</gene>
<dbReference type="GO" id="GO:0016705">
    <property type="term" value="F:oxidoreductase activity, acting on paired donors, with incorporation or reduction of molecular oxygen"/>
    <property type="evidence" value="ECO:0007669"/>
    <property type="project" value="UniProtKB-ARBA"/>
</dbReference>
<reference evidence="11 12" key="3">
    <citation type="submission" date="2016-01" db="EMBL/GenBank/DDBJ databases">
        <title>The new phylogeny of the genus Mycobacterium.</title>
        <authorList>
            <person name="Tarcisio F."/>
            <person name="Conor M."/>
            <person name="Antonella G."/>
            <person name="Elisabetta G."/>
            <person name="Giulia F.S."/>
            <person name="Sara T."/>
            <person name="Anna F."/>
            <person name="Clotilde B."/>
            <person name="Roberto B."/>
            <person name="Veronica D.S."/>
            <person name="Fabio R."/>
            <person name="Monica P."/>
            <person name="Olivier J."/>
            <person name="Enrico T."/>
            <person name="Nicola S."/>
        </authorList>
    </citation>
    <scope>NUCLEOTIDE SEQUENCE [LARGE SCALE GENOMIC DNA]</scope>
    <source>
        <strain evidence="11 12">DSM 44626</strain>
    </source>
</reference>
<dbReference type="SUPFAM" id="SSF50022">
    <property type="entry name" value="ISP domain"/>
    <property type="match status" value="1"/>
</dbReference>
<reference evidence="10" key="2">
    <citation type="submission" date="2014-04" db="EMBL/GenBank/DDBJ databases">
        <authorList>
            <person name="Urmite Genomes U."/>
        </authorList>
    </citation>
    <scope>NUCLEOTIDE SEQUENCE</scope>
    <source>
        <strain evidence="10">DSM 44626</strain>
    </source>
</reference>
<dbReference type="OrthoDB" id="5243643at2"/>
<dbReference type="eggNOG" id="COG4638">
    <property type="taxonomic scope" value="Bacteria"/>
</dbReference>
<keyword evidence="6" id="KW-0408">Iron</keyword>
<evidence type="ECO:0000256" key="3">
    <source>
        <dbReference type="ARBA" id="ARBA00022723"/>
    </source>
</evidence>
<sequence length="423" mass="47337">MTSLIEPAATTGSRYDHLIKRDKVHGSLYSDPGIFAEEMRKIWHRTWVFVGHESEVSQPNDYVRKRLGLQDVIMTRDRDGELHLLLNRCAHRGNQICDDAGGNSSTFRCPYHGWTFRNNGDLVGFPFFKGYGERKLDLTLGRVPRMDTYHGFVFGSFAADGPGLVEHLGAAAGEIDRLARLSPEGAVELTAGWLQHQTRANWKLLAENETDGYHPQFVHGSIFGVTGSPIGALYSDSSTAVTRDLGQGHSENDLRPEFRKFSEPMRWFGTTEARVPDYCAAMRKRYGEEAERIMIEGGPHVMIFPNLFIAEIQVFNIQPVAVGECVQYSTAVQLAGAPELNKRMVSQCMGSVGPAGMLLADDTEMYERNQLGLECLTPEWLDVRRGLNRERVDENGFTIGGATDETGMRGFWSQYKTLMEAES</sequence>
<keyword evidence="4 10" id="KW-0223">Dioxygenase</keyword>
<dbReference type="Gene3D" id="3.90.380.10">
    <property type="entry name" value="Naphthalene 1,2-dioxygenase Alpha Subunit, Chain A, domain 1"/>
    <property type="match status" value="1"/>
</dbReference>
<dbReference type="GO" id="GO:0051213">
    <property type="term" value="F:dioxygenase activity"/>
    <property type="evidence" value="ECO:0007669"/>
    <property type="project" value="UniProtKB-KW"/>
</dbReference>
<evidence type="ECO:0000256" key="2">
    <source>
        <dbReference type="ARBA" id="ARBA00022714"/>
    </source>
</evidence>
<evidence type="ECO:0000313" key="11">
    <source>
        <dbReference type="EMBL" id="ORW99820.1"/>
    </source>
</evidence>
<evidence type="ECO:0000313" key="12">
    <source>
        <dbReference type="Proteomes" id="UP000193710"/>
    </source>
</evidence>
<keyword evidence="8" id="KW-0520">NAD</keyword>
<feature type="domain" description="Rieske" evidence="9">
    <location>
        <begin position="47"/>
        <end position="145"/>
    </location>
</feature>
<evidence type="ECO:0000256" key="7">
    <source>
        <dbReference type="ARBA" id="ARBA00023014"/>
    </source>
</evidence>
<dbReference type="Pfam" id="PF00848">
    <property type="entry name" value="Ring_hydroxyl_A"/>
    <property type="match status" value="1"/>
</dbReference>
<accession>A0A024K4E8</accession>
<dbReference type="InterPro" id="IPR015881">
    <property type="entry name" value="ARHD_Rieske_2Fe_2S"/>
</dbReference>
<dbReference type="InterPro" id="IPR015879">
    <property type="entry name" value="Ring_hydroxy_dOase_asu_C_dom"/>
</dbReference>
<dbReference type="EMBL" id="LQPY01000037">
    <property type="protein sequence ID" value="ORW99820.1"/>
    <property type="molecule type" value="Genomic_DNA"/>
</dbReference>
<organism evidence="10">
    <name type="scientific">Mycobacterium triplex</name>
    <dbReference type="NCBI Taxonomy" id="47839"/>
    <lineage>
        <taxon>Bacteria</taxon>
        <taxon>Bacillati</taxon>
        <taxon>Actinomycetota</taxon>
        <taxon>Actinomycetes</taxon>
        <taxon>Mycobacteriales</taxon>
        <taxon>Mycobacteriaceae</taxon>
        <taxon>Mycobacterium</taxon>
        <taxon>Mycobacterium simiae complex</taxon>
    </lineage>
</organism>
<dbReference type="RefSeq" id="WP_036471079.1">
    <property type="nucleotide sequence ID" value="NZ_HG964446.1"/>
</dbReference>
<evidence type="ECO:0000256" key="1">
    <source>
        <dbReference type="ARBA" id="ARBA00008751"/>
    </source>
</evidence>
<evidence type="ECO:0000313" key="10">
    <source>
        <dbReference type="EMBL" id="CDO90368.1"/>
    </source>
</evidence>
<keyword evidence="3" id="KW-0479">Metal-binding</keyword>
<dbReference type="PROSITE" id="PS51296">
    <property type="entry name" value="RIESKE"/>
    <property type="match status" value="1"/>
</dbReference>
<dbReference type="InterPro" id="IPR017941">
    <property type="entry name" value="Rieske_2Fe-2S"/>
</dbReference>
<dbReference type="PANTHER" id="PTHR43756:SF1">
    <property type="entry name" value="3-PHENYLPROPIONATE_CINNAMIC ACID DIOXYGENASE SUBUNIT ALPHA"/>
    <property type="match status" value="1"/>
</dbReference>
<evidence type="ECO:0000256" key="4">
    <source>
        <dbReference type="ARBA" id="ARBA00022964"/>
    </source>
</evidence>
<keyword evidence="7" id="KW-0411">Iron-sulfur</keyword>
<dbReference type="InterPro" id="IPR001663">
    <property type="entry name" value="Rng_hydr_dOase-A"/>
</dbReference>
<comment type="similarity">
    <text evidence="1">Belongs to the bacterial ring-hydroxylating dioxygenase alpha subunit family.</text>
</comment>
<evidence type="ECO:0000256" key="8">
    <source>
        <dbReference type="ARBA" id="ARBA00023027"/>
    </source>
</evidence>
<dbReference type="HOGENOM" id="CLU_026244_4_0_11"/>
<reference evidence="10" key="1">
    <citation type="journal article" date="2014" name="Genome Announc.">
        <title>Draft Genome Sequence of Mycobacterium triplex DSM 44626.</title>
        <authorList>
            <person name="Sassi M."/>
            <person name="Croce O."/>
            <person name="Robert C."/>
            <person name="Raoult D."/>
            <person name="Drancourt M."/>
        </authorList>
    </citation>
    <scope>NUCLEOTIDE SEQUENCE [LARGE SCALE GENOMIC DNA]</scope>
    <source>
        <strain evidence="10">DSM 44626</strain>
    </source>
</reference>
<keyword evidence="12" id="KW-1185">Reference proteome</keyword>
<dbReference type="SUPFAM" id="SSF55961">
    <property type="entry name" value="Bet v1-like"/>
    <property type="match status" value="1"/>
</dbReference>
<keyword evidence="2" id="KW-0001">2Fe-2S</keyword>